<protein>
    <recommendedName>
        <fullName evidence="5">Glycine cleavage system H protein</fullName>
    </recommendedName>
</protein>
<reference evidence="8 9" key="1">
    <citation type="submission" date="2019-03" db="EMBL/GenBank/DDBJ databases">
        <title>An improved genome assembly of the fluke Schistosoma japonicum.</title>
        <authorList>
            <person name="Hu W."/>
            <person name="Luo F."/>
            <person name="Yin M."/>
            <person name="Mo X."/>
            <person name="Sun C."/>
            <person name="Wu Q."/>
            <person name="Zhu B."/>
            <person name="Xiang M."/>
            <person name="Wang J."/>
            <person name="Wang Y."/>
            <person name="Zhang T."/>
            <person name="Xu B."/>
            <person name="Zheng H."/>
            <person name="Feng Z."/>
        </authorList>
    </citation>
    <scope>NUCLEOTIDE SEQUENCE [LARGE SCALE GENOMIC DNA]</scope>
    <source>
        <strain evidence="8">HuSjv2</strain>
        <tissue evidence="8">Worms</tissue>
    </source>
</reference>
<dbReference type="InterPro" id="IPR000089">
    <property type="entry name" value="Biotin_lipoyl"/>
</dbReference>
<keyword evidence="9" id="KW-1185">Reference proteome</keyword>
<comment type="function">
    <text evidence="5">The H protein shuttles the methylamine group of glycine from the P protein to the T protein.</text>
</comment>
<keyword evidence="3 5" id="KW-0809">Transit peptide</keyword>
<evidence type="ECO:0000313" key="8">
    <source>
        <dbReference type="EMBL" id="TNN05457.1"/>
    </source>
</evidence>
<feature type="modified residue" description="N6-lipoyllysine" evidence="4">
    <location>
        <position position="130"/>
    </location>
</feature>
<comment type="similarity">
    <text evidence="1 5">Belongs to the GcvH family.</text>
</comment>
<dbReference type="PROSITE" id="PS50968">
    <property type="entry name" value="BIOTINYL_LIPOYL"/>
    <property type="match status" value="1"/>
</dbReference>
<comment type="subcellular location">
    <subcellularLocation>
        <location evidence="5">Mitochondrion</location>
    </subcellularLocation>
</comment>
<evidence type="ECO:0000256" key="1">
    <source>
        <dbReference type="ARBA" id="ARBA00009249"/>
    </source>
</evidence>
<dbReference type="Proteomes" id="UP000311919">
    <property type="component" value="Unassembled WGS sequence"/>
</dbReference>
<gene>
    <name evidence="8" type="ORF">EWB00_009246</name>
</gene>
<dbReference type="EMBL" id="SKCS01000529">
    <property type="protein sequence ID" value="TNN05457.1"/>
    <property type="molecule type" value="Genomic_DNA"/>
</dbReference>
<evidence type="ECO:0000256" key="2">
    <source>
        <dbReference type="ARBA" id="ARBA00022823"/>
    </source>
</evidence>
<dbReference type="GO" id="GO:0005960">
    <property type="term" value="C:glycine cleavage complex"/>
    <property type="evidence" value="ECO:0007669"/>
    <property type="project" value="UniProtKB-UniRule"/>
</dbReference>
<organism evidence="8 9">
    <name type="scientific">Schistosoma japonicum</name>
    <name type="common">Blood fluke</name>
    <dbReference type="NCBI Taxonomy" id="6182"/>
    <lineage>
        <taxon>Eukaryota</taxon>
        <taxon>Metazoa</taxon>
        <taxon>Spiralia</taxon>
        <taxon>Lophotrochozoa</taxon>
        <taxon>Platyhelminthes</taxon>
        <taxon>Trematoda</taxon>
        <taxon>Digenea</taxon>
        <taxon>Strigeidida</taxon>
        <taxon>Schistosomatoidea</taxon>
        <taxon>Schistosomatidae</taxon>
        <taxon>Schistosoma</taxon>
    </lineage>
</organism>
<dbReference type="InterPro" id="IPR003016">
    <property type="entry name" value="2-oxoA_DH_lipoyl-BS"/>
</dbReference>
<evidence type="ECO:0000256" key="4">
    <source>
        <dbReference type="PIRSR" id="PIRSR617453-50"/>
    </source>
</evidence>
<dbReference type="InterPro" id="IPR002930">
    <property type="entry name" value="GCV_H"/>
</dbReference>
<evidence type="ECO:0000256" key="6">
    <source>
        <dbReference type="SAM" id="Phobius"/>
    </source>
</evidence>
<comment type="subunit">
    <text evidence="5">The glycine cleavage system is composed of four proteins: P, T, L and H.</text>
</comment>
<dbReference type="InterPro" id="IPR011053">
    <property type="entry name" value="Single_hybrid_motif"/>
</dbReference>
<dbReference type="SUPFAM" id="SSF51230">
    <property type="entry name" value="Single hybrid motif"/>
    <property type="match status" value="1"/>
</dbReference>
<dbReference type="CDD" id="cd06848">
    <property type="entry name" value="GCS_H"/>
    <property type="match status" value="1"/>
</dbReference>
<accession>A0A4Z2CMF3</accession>
<keyword evidence="6" id="KW-1133">Transmembrane helix</keyword>
<keyword evidence="2 4" id="KW-0450">Lipoyl</keyword>
<evidence type="ECO:0000313" key="9">
    <source>
        <dbReference type="Proteomes" id="UP000311919"/>
    </source>
</evidence>
<dbReference type="Gene3D" id="2.40.50.100">
    <property type="match status" value="1"/>
</dbReference>
<comment type="cofactor">
    <cofactor evidence="5">
        <name>(R)-lipoate</name>
        <dbReference type="ChEBI" id="CHEBI:83088"/>
    </cofactor>
    <text evidence="5">Binds 1 lipoyl cofactor covalently.</text>
</comment>
<dbReference type="InterPro" id="IPR033753">
    <property type="entry name" value="GCV_H/Fam206"/>
</dbReference>
<dbReference type="GO" id="GO:0005739">
    <property type="term" value="C:mitochondrion"/>
    <property type="evidence" value="ECO:0007669"/>
    <property type="project" value="UniProtKB-SubCell"/>
</dbReference>
<feature type="transmembrane region" description="Helical" evidence="6">
    <location>
        <begin position="167"/>
        <end position="189"/>
    </location>
</feature>
<dbReference type="Pfam" id="PF01597">
    <property type="entry name" value="GCV_H"/>
    <property type="match status" value="1"/>
</dbReference>
<dbReference type="GO" id="GO:0009249">
    <property type="term" value="P:protein lipoylation"/>
    <property type="evidence" value="ECO:0007669"/>
    <property type="project" value="TreeGrafter"/>
</dbReference>
<evidence type="ECO:0000256" key="3">
    <source>
        <dbReference type="ARBA" id="ARBA00022946"/>
    </source>
</evidence>
<feature type="domain" description="Lipoyl-binding" evidence="7">
    <location>
        <begin position="89"/>
        <end position="171"/>
    </location>
</feature>
<dbReference type="NCBIfam" id="NF002270">
    <property type="entry name" value="PRK01202.1"/>
    <property type="match status" value="1"/>
</dbReference>
<keyword evidence="6" id="KW-0812">Transmembrane</keyword>
<dbReference type="STRING" id="6182.A0A4Z2CMF3"/>
<dbReference type="OrthoDB" id="10264154at2759"/>
<name>A0A4Z2CMF3_SCHJA</name>
<dbReference type="InterPro" id="IPR017453">
    <property type="entry name" value="GCV_H_sub"/>
</dbReference>
<dbReference type="PANTHER" id="PTHR11715:SF3">
    <property type="entry name" value="GLYCINE CLEAVAGE SYSTEM H PROTEIN-RELATED"/>
    <property type="match status" value="1"/>
</dbReference>
<dbReference type="AlphaFoldDB" id="A0A4Z2CMF3"/>
<evidence type="ECO:0000259" key="7">
    <source>
        <dbReference type="PROSITE" id="PS50968"/>
    </source>
</evidence>
<sequence length="197" mass="22090">MSYCGKIKPVIDNQTEYRSHSYTSSTFNKVLSPFHFIRLKTAMCILLGRSASLISKAFQLSRTFTASHKLTSNVYYTKKHEWIKVDGDVGIVGISEYAEQKLGDIVYVELPVVGDTFSVNDQCAVVESVKAVSEIYSPASGTILEVNNDVTKNTKIINKSPLDEGKLCIFCFFLFISTSFTSIRLYVFLVSFPWDCS</sequence>
<dbReference type="GO" id="GO:0019464">
    <property type="term" value="P:glycine decarboxylation via glycine cleavage system"/>
    <property type="evidence" value="ECO:0007669"/>
    <property type="project" value="UniProtKB-UniRule"/>
</dbReference>
<proteinExistence type="inferred from homology"/>
<dbReference type="PROSITE" id="PS00189">
    <property type="entry name" value="LIPOYL"/>
    <property type="match status" value="1"/>
</dbReference>
<dbReference type="PANTHER" id="PTHR11715">
    <property type="entry name" value="GLYCINE CLEAVAGE SYSTEM H PROTEIN"/>
    <property type="match status" value="1"/>
</dbReference>
<keyword evidence="6" id="KW-0472">Membrane</keyword>
<comment type="caution">
    <text evidence="8">The sequence shown here is derived from an EMBL/GenBank/DDBJ whole genome shotgun (WGS) entry which is preliminary data.</text>
</comment>
<dbReference type="NCBIfam" id="TIGR00527">
    <property type="entry name" value="gcvH"/>
    <property type="match status" value="1"/>
</dbReference>
<evidence type="ECO:0000256" key="5">
    <source>
        <dbReference type="RuleBase" id="RU364055"/>
    </source>
</evidence>
<keyword evidence="5" id="KW-0496">Mitochondrion</keyword>